<evidence type="ECO:0000313" key="3">
    <source>
        <dbReference type="Proteomes" id="UP000265520"/>
    </source>
</evidence>
<evidence type="ECO:0000313" key="2">
    <source>
        <dbReference type="EMBL" id="MCI70606.1"/>
    </source>
</evidence>
<reference evidence="2 3" key="1">
    <citation type="journal article" date="2018" name="Front. Plant Sci.">
        <title>Red Clover (Trifolium pratense) and Zigzag Clover (T. medium) - A Picture of Genomic Similarities and Differences.</title>
        <authorList>
            <person name="Dluhosova J."/>
            <person name="Istvanek J."/>
            <person name="Nedelnik J."/>
            <person name="Repkova J."/>
        </authorList>
    </citation>
    <scope>NUCLEOTIDE SEQUENCE [LARGE SCALE GENOMIC DNA]</scope>
    <source>
        <strain evidence="3">cv. 10/8</strain>
        <tissue evidence="2">Leaf</tissue>
    </source>
</reference>
<sequence length="42" mass="4904">FCALAWQSCAWAWLTWQVEIRAMPGRDRVTLGRDKAELNHTD</sequence>
<dbReference type="AlphaFoldDB" id="A0A392UDW4"/>
<organism evidence="2 3">
    <name type="scientific">Trifolium medium</name>
    <dbReference type="NCBI Taxonomy" id="97028"/>
    <lineage>
        <taxon>Eukaryota</taxon>
        <taxon>Viridiplantae</taxon>
        <taxon>Streptophyta</taxon>
        <taxon>Embryophyta</taxon>
        <taxon>Tracheophyta</taxon>
        <taxon>Spermatophyta</taxon>
        <taxon>Magnoliopsida</taxon>
        <taxon>eudicotyledons</taxon>
        <taxon>Gunneridae</taxon>
        <taxon>Pentapetalae</taxon>
        <taxon>rosids</taxon>
        <taxon>fabids</taxon>
        <taxon>Fabales</taxon>
        <taxon>Fabaceae</taxon>
        <taxon>Papilionoideae</taxon>
        <taxon>50 kb inversion clade</taxon>
        <taxon>NPAAA clade</taxon>
        <taxon>Hologalegina</taxon>
        <taxon>IRL clade</taxon>
        <taxon>Trifolieae</taxon>
        <taxon>Trifolium</taxon>
    </lineage>
</organism>
<feature type="chain" id="PRO_5017481955" evidence="1">
    <location>
        <begin position="18"/>
        <end position="42"/>
    </location>
</feature>
<comment type="caution">
    <text evidence="2">The sequence shown here is derived from an EMBL/GenBank/DDBJ whole genome shotgun (WGS) entry which is preliminary data.</text>
</comment>
<evidence type="ECO:0000256" key="1">
    <source>
        <dbReference type="SAM" id="SignalP"/>
    </source>
</evidence>
<protein>
    <submittedName>
        <fullName evidence="2">Uncharacterized protein</fullName>
    </submittedName>
</protein>
<dbReference type="Proteomes" id="UP000265520">
    <property type="component" value="Unassembled WGS sequence"/>
</dbReference>
<feature type="signal peptide" evidence="1">
    <location>
        <begin position="1"/>
        <end position="17"/>
    </location>
</feature>
<feature type="non-terminal residue" evidence="2">
    <location>
        <position position="1"/>
    </location>
</feature>
<proteinExistence type="predicted"/>
<accession>A0A392UDW4</accession>
<keyword evidence="1" id="KW-0732">Signal</keyword>
<dbReference type="EMBL" id="LXQA010779175">
    <property type="protein sequence ID" value="MCI70606.1"/>
    <property type="molecule type" value="Genomic_DNA"/>
</dbReference>
<name>A0A392UDW4_9FABA</name>
<keyword evidence="3" id="KW-1185">Reference proteome</keyword>